<dbReference type="HAMAP" id="MF_00242">
    <property type="entry name" value="Arg_deiminase"/>
    <property type="match status" value="1"/>
</dbReference>
<sequence>MSDNEKRFKNPVHVTSEIGKLKTVILKRPGKEIENITPKTMTRLLFDDIPYLPAAQKEHDHFAQILKANGTEVLYLDDLVVDSLSKPAVRKKFVEEMIHDAGFYQGVVHDALIEYLLGLKTPAMVSAVMQGVRKTELQLKTANLRLLAEDVNYPFLLEPLPSLYFTRDPAASIGQGFSLSSMAFEARKRESLFMKYVVNYNDRFAGKKIPVWHDRNKDNHIEGGDELVLNNHVMAIGLSQRTSADAIEDLARNLFVNSNYDTIIALKIPHNHAMMHLDTVLTMINYDQFTVHPEILKNGQLDMWILHPGKDGRIMQEHHTDLIDVLKAVLKLSELDLIPTGNGDPIVAPREQWNDGSNTLAIAPGEVVTYDRNYVSNELLRKHGIIVHETLSSELSRGRGGPRCMSMPLVRENI</sequence>
<evidence type="ECO:0000256" key="3">
    <source>
        <dbReference type="ARBA" id="ARBA00022503"/>
    </source>
</evidence>
<comment type="similarity">
    <text evidence="2 6">Belongs to the arginine deiminase family.</text>
</comment>
<dbReference type="PIRSF" id="PIRSF006356">
    <property type="entry name" value="Arg_deiminase"/>
    <property type="match status" value="1"/>
</dbReference>
<accession>A0A921K093</accession>
<gene>
    <name evidence="6 8" type="primary">arcA</name>
    <name evidence="8" type="ORF">K8V00_03440</name>
</gene>
<evidence type="ECO:0000313" key="8">
    <source>
        <dbReference type="EMBL" id="HJE96652.1"/>
    </source>
</evidence>
<dbReference type="NCBIfam" id="NF002381">
    <property type="entry name" value="PRK01388.1"/>
    <property type="match status" value="1"/>
</dbReference>
<dbReference type="GO" id="GO:0005737">
    <property type="term" value="C:cytoplasm"/>
    <property type="evidence" value="ECO:0007669"/>
    <property type="project" value="UniProtKB-SubCell"/>
</dbReference>
<comment type="subcellular location">
    <subcellularLocation>
        <location evidence="6">Cytoplasm</location>
    </subcellularLocation>
</comment>
<dbReference type="Gene3D" id="3.75.10.10">
    <property type="entry name" value="L-arginine/glycine Amidinotransferase, Chain A"/>
    <property type="match status" value="1"/>
</dbReference>
<evidence type="ECO:0000256" key="2">
    <source>
        <dbReference type="ARBA" id="ARBA00010206"/>
    </source>
</evidence>
<proteinExistence type="inferred from homology"/>
<keyword evidence="6" id="KW-0963">Cytoplasm</keyword>
<dbReference type="InterPro" id="IPR003876">
    <property type="entry name" value="Arg_deiminase"/>
</dbReference>
<evidence type="ECO:0000256" key="7">
    <source>
        <dbReference type="PIRSR" id="PIRSR006356-1"/>
    </source>
</evidence>
<comment type="pathway">
    <text evidence="1 6">Amino-acid degradation; L-arginine degradation via ADI pathway; carbamoyl phosphate from L-arginine: step 1/2.</text>
</comment>
<reference evidence="8" key="1">
    <citation type="journal article" date="2021" name="PeerJ">
        <title>Extensive microbial diversity within the chicken gut microbiome revealed by metagenomics and culture.</title>
        <authorList>
            <person name="Gilroy R."/>
            <person name="Ravi A."/>
            <person name="Getino M."/>
            <person name="Pursley I."/>
            <person name="Horton D.L."/>
            <person name="Alikhan N.F."/>
            <person name="Baker D."/>
            <person name="Gharbi K."/>
            <person name="Hall N."/>
            <person name="Watson M."/>
            <person name="Adriaenssens E.M."/>
            <person name="Foster-Nyarko E."/>
            <person name="Jarju S."/>
            <person name="Secka A."/>
            <person name="Antonio M."/>
            <person name="Oren A."/>
            <person name="Chaudhuri R.R."/>
            <person name="La Ragione R."/>
            <person name="Hildebrand F."/>
            <person name="Pallen M.J."/>
        </authorList>
    </citation>
    <scope>NUCLEOTIDE SEQUENCE</scope>
    <source>
        <strain evidence="8">CHK174-6876</strain>
    </source>
</reference>
<keyword evidence="3 6" id="KW-0056">Arginine metabolism</keyword>
<comment type="catalytic activity">
    <reaction evidence="5 6">
        <text>L-arginine + H2O = L-citrulline + NH4(+)</text>
        <dbReference type="Rhea" id="RHEA:19597"/>
        <dbReference type="ChEBI" id="CHEBI:15377"/>
        <dbReference type="ChEBI" id="CHEBI:28938"/>
        <dbReference type="ChEBI" id="CHEBI:32682"/>
        <dbReference type="ChEBI" id="CHEBI:57743"/>
        <dbReference type="EC" id="3.5.3.6"/>
    </reaction>
</comment>
<feature type="active site" description="Amidino-cysteine intermediate" evidence="6 7">
    <location>
        <position position="404"/>
    </location>
</feature>
<dbReference type="GO" id="GO:0016990">
    <property type="term" value="F:arginine deiminase activity"/>
    <property type="evidence" value="ECO:0007669"/>
    <property type="project" value="UniProtKB-UniRule"/>
</dbReference>
<dbReference type="Gene3D" id="1.10.3930.10">
    <property type="entry name" value="Arginine deiminase"/>
    <property type="match status" value="1"/>
</dbReference>
<dbReference type="EC" id="3.5.3.6" evidence="6"/>
<evidence type="ECO:0000256" key="4">
    <source>
        <dbReference type="ARBA" id="ARBA00022801"/>
    </source>
</evidence>
<evidence type="ECO:0000256" key="6">
    <source>
        <dbReference type="HAMAP-Rule" id="MF_00242"/>
    </source>
</evidence>
<dbReference type="PRINTS" id="PR01466">
    <property type="entry name" value="ARGDEIMINASE"/>
</dbReference>
<dbReference type="SUPFAM" id="SSF55909">
    <property type="entry name" value="Pentein"/>
    <property type="match status" value="1"/>
</dbReference>
<dbReference type="Pfam" id="PF02274">
    <property type="entry name" value="ADI"/>
    <property type="match status" value="1"/>
</dbReference>
<dbReference type="PANTHER" id="PTHR47271">
    <property type="entry name" value="ARGININE DEIMINASE"/>
    <property type="match status" value="1"/>
</dbReference>
<name>A0A921K093_9LACO</name>
<dbReference type="EMBL" id="DYXG01000031">
    <property type="protein sequence ID" value="HJE96652.1"/>
    <property type="molecule type" value="Genomic_DNA"/>
</dbReference>
<dbReference type="PANTHER" id="PTHR47271:SF2">
    <property type="entry name" value="ARGININE DEIMINASE"/>
    <property type="match status" value="1"/>
</dbReference>
<organism evidence="8 9">
    <name type="scientific">Ligilactobacillus acidipiscis</name>
    <dbReference type="NCBI Taxonomy" id="89059"/>
    <lineage>
        <taxon>Bacteria</taxon>
        <taxon>Bacillati</taxon>
        <taxon>Bacillota</taxon>
        <taxon>Bacilli</taxon>
        <taxon>Lactobacillales</taxon>
        <taxon>Lactobacillaceae</taxon>
        <taxon>Ligilactobacillus</taxon>
    </lineage>
</organism>
<dbReference type="Proteomes" id="UP000707535">
    <property type="component" value="Unassembled WGS sequence"/>
</dbReference>
<comment type="caution">
    <text evidence="8">The sequence shown here is derived from an EMBL/GenBank/DDBJ whole genome shotgun (WGS) entry which is preliminary data.</text>
</comment>
<evidence type="ECO:0000256" key="1">
    <source>
        <dbReference type="ARBA" id="ARBA00005213"/>
    </source>
</evidence>
<dbReference type="AlphaFoldDB" id="A0A921K093"/>
<protein>
    <recommendedName>
        <fullName evidence="6">Arginine deiminase</fullName>
        <shortName evidence="6">ADI</shortName>
        <ecNumber evidence="6">3.5.3.6</ecNumber>
    </recommendedName>
    <alternativeName>
        <fullName evidence="6">Arginine dihydrolase</fullName>
        <shortName evidence="6">AD</shortName>
    </alternativeName>
</protein>
<dbReference type="NCBIfam" id="TIGR01078">
    <property type="entry name" value="arcA"/>
    <property type="match status" value="1"/>
</dbReference>
<dbReference type="GO" id="GO:0019546">
    <property type="term" value="P:L-arginine deiminase pathway"/>
    <property type="evidence" value="ECO:0007669"/>
    <property type="project" value="UniProtKB-UniRule"/>
</dbReference>
<evidence type="ECO:0000313" key="9">
    <source>
        <dbReference type="Proteomes" id="UP000707535"/>
    </source>
</evidence>
<reference evidence="8" key="2">
    <citation type="submission" date="2021-09" db="EMBL/GenBank/DDBJ databases">
        <authorList>
            <person name="Gilroy R."/>
        </authorList>
    </citation>
    <scope>NUCLEOTIDE SEQUENCE</scope>
    <source>
        <strain evidence="8">CHK174-6876</strain>
    </source>
</reference>
<evidence type="ECO:0000256" key="5">
    <source>
        <dbReference type="ARBA" id="ARBA00049429"/>
    </source>
</evidence>
<keyword evidence="4 6" id="KW-0378">Hydrolase</keyword>